<feature type="region of interest" description="Disordered" evidence="6">
    <location>
        <begin position="185"/>
        <end position="206"/>
    </location>
</feature>
<feature type="non-terminal residue" evidence="8">
    <location>
        <position position="1"/>
    </location>
</feature>
<evidence type="ECO:0000256" key="6">
    <source>
        <dbReference type="SAM" id="MobiDB-lite"/>
    </source>
</evidence>
<evidence type="ECO:0000256" key="2">
    <source>
        <dbReference type="ARBA" id="ARBA00022490"/>
    </source>
</evidence>
<feature type="domain" description="Rhodanese" evidence="7">
    <location>
        <begin position="28"/>
        <end position="132"/>
    </location>
</feature>
<dbReference type="InterPro" id="IPR036873">
    <property type="entry name" value="Rhodanese-like_dom_sf"/>
</dbReference>
<protein>
    <recommendedName>
        <fullName evidence="5">Cilia-and flagella-associated protein 96</fullName>
    </recommendedName>
</protein>
<proteinExistence type="inferred from homology"/>
<evidence type="ECO:0000259" key="7">
    <source>
        <dbReference type="PROSITE" id="PS50206"/>
    </source>
</evidence>
<dbReference type="Gene3D" id="3.40.250.10">
    <property type="entry name" value="Rhodanese-like domain"/>
    <property type="match status" value="1"/>
</dbReference>
<dbReference type="InterPro" id="IPR001763">
    <property type="entry name" value="Rhodanese-like_dom"/>
</dbReference>
<dbReference type="PROSITE" id="PS50206">
    <property type="entry name" value="RHODANESE_3"/>
    <property type="match status" value="1"/>
</dbReference>
<evidence type="ECO:0000256" key="1">
    <source>
        <dbReference type="ARBA" id="ARBA00004300"/>
    </source>
</evidence>
<comment type="caution">
    <text evidence="8">The sequence shown here is derived from an EMBL/GenBank/DDBJ whole genome shotgun (WGS) entry which is preliminary data.</text>
</comment>
<accession>A0AAD8ZRI4</accession>
<keyword evidence="3" id="KW-0206">Cytoskeleton</keyword>
<evidence type="ECO:0000256" key="4">
    <source>
        <dbReference type="ARBA" id="ARBA00035656"/>
    </source>
</evidence>
<feature type="non-terminal residue" evidence="8">
    <location>
        <position position="596"/>
    </location>
</feature>
<dbReference type="PANTHER" id="PTHR31144:SF1">
    <property type="entry name" value="UPF0602 PROTEIN C4ORF47"/>
    <property type="match status" value="1"/>
</dbReference>
<dbReference type="SMART" id="SM00450">
    <property type="entry name" value="RHOD"/>
    <property type="match status" value="1"/>
</dbReference>
<dbReference type="Pfam" id="PF15239">
    <property type="entry name" value="CFAP96-like"/>
    <property type="match status" value="1"/>
</dbReference>
<dbReference type="PANTHER" id="PTHR31144">
    <property type="entry name" value="UPF0602 PROTEIN C4ORF47"/>
    <property type="match status" value="1"/>
</dbReference>
<comment type="similarity">
    <text evidence="4">Belongs to the CFAP96 family.</text>
</comment>
<dbReference type="Proteomes" id="UP001239994">
    <property type="component" value="Unassembled WGS sequence"/>
</dbReference>
<comment type="subcellular location">
    <subcellularLocation>
        <location evidence="1">Cytoplasm</location>
        <location evidence="1">Cytoskeleton</location>
        <location evidence="1">Microtubule organizing center</location>
        <location evidence="1">Centrosome</location>
    </subcellularLocation>
</comment>
<dbReference type="AlphaFoldDB" id="A0AAD8ZRI4"/>
<dbReference type="EMBL" id="JAROKS010000004">
    <property type="protein sequence ID" value="KAK1804102.1"/>
    <property type="molecule type" value="Genomic_DNA"/>
</dbReference>
<evidence type="ECO:0000313" key="8">
    <source>
        <dbReference type="EMBL" id="KAK1804102.1"/>
    </source>
</evidence>
<evidence type="ECO:0000256" key="5">
    <source>
        <dbReference type="ARBA" id="ARBA00035693"/>
    </source>
</evidence>
<name>A0AAD8ZRI4_9TELE</name>
<gene>
    <name evidence="8" type="ORF">P4O66_020145</name>
</gene>
<dbReference type="GO" id="GO:0005813">
    <property type="term" value="C:centrosome"/>
    <property type="evidence" value="ECO:0007669"/>
    <property type="project" value="UniProtKB-SubCell"/>
</dbReference>
<reference evidence="8" key="1">
    <citation type="submission" date="2023-03" db="EMBL/GenBank/DDBJ databases">
        <title>Electrophorus voltai genome.</title>
        <authorList>
            <person name="Bian C."/>
        </authorList>
    </citation>
    <scope>NUCLEOTIDE SEQUENCE</scope>
    <source>
        <strain evidence="8">CB-2022</strain>
        <tissue evidence="8">Muscle</tissue>
    </source>
</reference>
<sequence>ERFSKAANTSPSPDMTISHSELVSLMEKSKGLLLVDVRSQEEVAKGCIPGSVHVPVSSVESVFSLEPDAFRDATGVPKPLPDSQDLVFHCQMGRRGEVATDIARRLGFKKYDHDYRHYELSIDLSYELHVTTLEVTRNGQRSNANDRSSLFHHTCNCDVKIHSCRFQLLGYVQCASLGGAVASRRVPTQGRPGPAQKGVPPHPASISKTDLGTGQVWFSLDCTPEKPDRRIMVTCDTKETSANTRLTASLSDCERRFRNRRWLLIKLNKMPPEGKSDMERVGLFREMGYVSVGDKYTPFIYRPFHESAHKDKQMLAEGSKRKSALQAGYFETQFKRIFEKEALTDRIKIQRQYKIQQTKKNLGKAFLPSNGEKKSSGIGSYYGTLGGPVQAFSPLQVPKKPYKAPGKNMYTSPPKKGSGYGFPGVTLSKIDSYSPDPYDRAREMLKREVAAHKSKLKGGPFHLNLHPKECFDNNPYKLEKPLPAAKKAEEKKTRFAVPFKPSSPSKTIGGMKAGTFEPYPPHSADPYVTRKPSTATTNKDAKIFRPSPGSKSTPVKSIISLNVDNNDADNPRAFEFHKLQSNPICYGILRASDAWQ</sequence>
<keyword evidence="9" id="KW-1185">Reference proteome</keyword>
<organism evidence="8 9">
    <name type="scientific">Electrophorus voltai</name>
    <dbReference type="NCBI Taxonomy" id="2609070"/>
    <lineage>
        <taxon>Eukaryota</taxon>
        <taxon>Metazoa</taxon>
        <taxon>Chordata</taxon>
        <taxon>Craniata</taxon>
        <taxon>Vertebrata</taxon>
        <taxon>Euteleostomi</taxon>
        <taxon>Actinopterygii</taxon>
        <taxon>Neopterygii</taxon>
        <taxon>Teleostei</taxon>
        <taxon>Ostariophysi</taxon>
        <taxon>Gymnotiformes</taxon>
        <taxon>Gymnotoidei</taxon>
        <taxon>Gymnotidae</taxon>
        <taxon>Electrophorus</taxon>
    </lineage>
</organism>
<feature type="region of interest" description="Disordered" evidence="6">
    <location>
        <begin position="521"/>
        <end position="555"/>
    </location>
</feature>
<evidence type="ECO:0000256" key="3">
    <source>
        <dbReference type="ARBA" id="ARBA00023212"/>
    </source>
</evidence>
<dbReference type="Pfam" id="PF00581">
    <property type="entry name" value="Rhodanese"/>
    <property type="match status" value="1"/>
</dbReference>
<dbReference type="SUPFAM" id="SSF52821">
    <property type="entry name" value="Rhodanese/Cell cycle control phosphatase"/>
    <property type="match status" value="1"/>
</dbReference>
<keyword evidence="2" id="KW-0963">Cytoplasm</keyword>
<dbReference type="GO" id="GO:0005881">
    <property type="term" value="C:cytoplasmic microtubule"/>
    <property type="evidence" value="ECO:0007669"/>
    <property type="project" value="TreeGrafter"/>
</dbReference>
<evidence type="ECO:0000313" key="9">
    <source>
        <dbReference type="Proteomes" id="UP001239994"/>
    </source>
</evidence>
<dbReference type="InterPro" id="IPR029358">
    <property type="entry name" value="CFAP96"/>
</dbReference>